<gene>
    <name evidence="2" type="ORF">AWC38_SpisGene22865</name>
</gene>
<keyword evidence="3" id="KW-1185">Reference proteome</keyword>
<feature type="region of interest" description="Disordered" evidence="1">
    <location>
        <begin position="1053"/>
        <end position="1080"/>
    </location>
</feature>
<organism evidence="2 3">
    <name type="scientific">Stylophora pistillata</name>
    <name type="common">Smooth cauliflower coral</name>
    <dbReference type="NCBI Taxonomy" id="50429"/>
    <lineage>
        <taxon>Eukaryota</taxon>
        <taxon>Metazoa</taxon>
        <taxon>Cnidaria</taxon>
        <taxon>Anthozoa</taxon>
        <taxon>Hexacorallia</taxon>
        <taxon>Scleractinia</taxon>
        <taxon>Astrocoeniina</taxon>
        <taxon>Pocilloporidae</taxon>
        <taxon>Stylophora</taxon>
    </lineage>
</organism>
<protein>
    <recommendedName>
        <fullName evidence="4">Reverse transcriptase domain-containing protein</fullName>
    </recommendedName>
</protein>
<dbReference type="EMBL" id="LSMT01001076">
    <property type="protein sequence ID" value="PFX13084.1"/>
    <property type="molecule type" value="Genomic_DNA"/>
</dbReference>
<dbReference type="AlphaFoldDB" id="A0A2B4R422"/>
<name>A0A2B4R422_STYPI</name>
<dbReference type="Proteomes" id="UP000225706">
    <property type="component" value="Unassembled WGS sequence"/>
</dbReference>
<evidence type="ECO:0000256" key="1">
    <source>
        <dbReference type="SAM" id="MobiDB-lite"/>
    </source>
</evidence>
<evidence type="ECO:0000313" key="2">
    <source>
        <dbReference type="EMBL" id="PFX13084.1"/>
    </source>
</evidence>
<reference evidence="3" key="1">
    <citation type="journal article" date="2017" name="bioRxiv">
        <title>Comparative analysis of the genomes of Stylophora pistillata and Acropora digitifera provides evidence for extensive differences between species of corals.</title>
        <authorList>
            <person name="Voolstra C.R."/>
            <person name="Li Y."/>
            <person name="Liew Y.J."/>
            <person name="Baumgarten S."/>
            <person name="Zoccola D."/>
            <person name="Flot J.-F."/>
            <person name="Tambutte S."/>
            <person name="Allemand D."/>
            <person name="Aranda M."/>
        </authorList>
    </citation>
    <scope>NUCLEOTIDE SEQUENCE [LARGE SCALE GENOMIC DNA]</scope>
</reference>
<accession>A0A2B4R422</accession>
<evidence type="ECO:0000313" key="3">
    <source>
        <dbReference type="Proteomes" id="UP000225706"/>
    </source>
</evidence>
<comment type="caution">
    <text evidence="2">The sequence shown here is derived from an EMBL/GenBank/DDBJ whole genome shotgun (WGS) entry which is preliminary data.</text>
</comment>
<dbReference type="OrthoDB" id="5986131at2759"/>
<sequence length="1199" mass="133337">MENYLRYNVCKPEHIKWGRRTDGSEIVLQTSVITDAYNENGTWKKNVFLVPYGNAGRDFIGQVTSHINDGNNGANCQHIALKAAFVLLAVGLQKPGPKSKAKEHQELLSKCLVQWKDGKINNLLREGRISQSRIGKLRSTDPTDKSKVFTKLVLEGQINSALRFLSESTSSGVLPLTDEVMAQLQQKHPNPQPAKLGSLLFGPFDDEFSESFYSGINDETVRQAALRTKGSGGPCGVDANGFRRMLACKSFKQSSKKLCEAIATIAKTLSTHYIDPSTIEPLLASRLIPLDKGEGVVRPIGVGEVIRGICGKCVMNIAQRDVVEASGSLQLCAGQKSGSEVAIHAMHRIFEANDTDAVLLIDACNAFNALNRAAALHDIRVLCPIVAVYAINTYRHSAKLFITGGKEITSAEGTTQGEPLAMAIYALSTQPLITSLQAMSDAKQCWFADDACGAGTISEIKQWWDGLNTFGPDIGYFPNGKNCWIIAEPEKEALFREAFKDTPINVTVEGQKHLGAVIGSRDYLQDYVNEKVTSWVNEVVQLAEFAPIQPQASYAAYTFGLKHRWTYFVRTLPDVQDLLEPLEEAISHVLIPAIVGRKCSKLDRDVLALPVRLGGLSLSNPCHEAAREPASSIQTKRALDLAQEKGSSLRLTVLPLQEHGFNLSKREFRDAVKLRYNWPFHDIPSVCGENFTVDHAMICKRGGFVIPRHNELRDLEADILSIVCTDVEVEPVLQDITEEKLSRGSTRAQDARLDVRARGFWDPQSSAFFDVRVCHPNVESYKDQEPQQIYCIHENDKKRLYSRRVLDVEHGSFTPLVFTTTGGMGMECIRYHSRLAELIAAKKGERYSQTISWIQAKTSFALLRSALVCLRGSQIIISSSIIAFGYFPNAKKCWIVEKEESAKDVIKSTAINITSEGHKHLGAVIGSQEYQKEYVDENVSEWVSEIAQLAGFAATEPQACYSPYKFGLKHRWTHFLRTIPDAQDLIEPLESAISNVLIPALTGCKCNQLERDVLSLSARFGGLGLGNPPIEAPREYKSSVEITTPLVEQIKAQQHHLPEDSAVKSSKQTSQHKRDEDVKERVKSVYERAPLKTKRDFRNAVHLRYDWHIADTPSTCICGDAFTVDHAMVCRRGGFIIQTHNELRDLKADLLYTVCHDVQVEPILQEITGEVLTRGTNPAPDARLDVHARGFWDRQPFLT</sequence>
<evidence type="ECO:0008006" key="4">
    <source>
        <dbReference type="Google" id="ProtNLM"/>
    </source>
</evidence>
<proteinExistence type="predicted"/>